<dbReference type="Proteomes" id="UP000037035">
    <property type="component" value="Unassembled WGS sequence"/>
</dbReference>
<protein>
    <submittedName>
        <fullName evidence="2">Putative signal peptide protein</fullName>
    </submittedName>
</protein>
<dbReference type="AlphaFoldDB" id="A0A0L6UKE8"/>
<comment type="caution">
    <text evidence="2">The sequence shown here is derived from an EMBL/GenBank/DDBJ whole genome shotgun (WGS) entry which is preliminary data.</text>
</comment>
<dbReference type="EMBL" id="LAVV01010464">
    <property type="protein sequence ID" value="KNZ48993.1"/>
    <property type="molecule type" value="Genomic_DNA"/>
</dbReference>
<evidence type="ECO:0000313" key="2">
    <source>
        <dbReference type="EMBL" id="KNZ48993.1"/>
    </source>
</evidence>
<keyword evidence="1" id="KW-0812">Transmembrane</keyword>
<evidence type="ECO:0000313" key="3">
    <source>
        <dbReference type="Proteomes" id="UP000037035"/>
    </source>
</evidence>
<proteinExistence type="predicted"/>
<reference evidence="2 3" key="1">
    <citation type="submission" date="2015-08" db="EMBL/GenBank/DDBJ databases">
        <title>Next Generation Sequencing and Analysis of the Genome of Puccinia sorghi L Schw, the Causal Agent of Maize Common Rust.</title>
        <authorList>
            <person name="Rochi L."/>
            <person name="Burguener G."/>
            <person name="Darino M."/>
            <person name="Turjanski A."/>
            <person name="Kreff E."/>
            <person name="Dieguez M.J."/>
            <person name="Sacco F."/>
        </authorList>
    </citation>
    <scope>NUCLEOTIDE SEQUENCE [LARGE SCALE GENOMIC DNA]</scope>
    <source>
        <strain evidence="2 3">RO10H11247</strain>
    </source>
</reference>
<name>A0A0L6UKE8_9BASI</name>
<keyword evidence="3" id="KW-1185">Reference proteome</keyword>
<evidence type="ECO:0000256" key="1">
    <source>
        <dbReference type="SAM" id="Phobius"/>
    </source>
</evidence>
<dbReference type="VEuPathDB" id="FungiDB:VP01_526g1"/>
<keyword evidence="1" id="KW-1133">Transmembrane helix</keyword>
<feature type="transmembrane region" description="Helical" evidence="1">
    <location>
        <begin position="60"/>
        <end position="81"/>
    </location>
</feature>
<accession>A0A0L6UKE8</accession>
<sequence>MKMNLVIISIVMILKLINLTWLNRMLKWRQKTMIQYKPLLKKRKCYKQTKSNEFNKLKKAVSFFFLNIILMVWCYILKFLIKIIMGSSSWRHDLVQNTKGKNLIGLIDGYGIHWKI</sequence>
<feature type="transmembrane region" description="Helical" evidence="1">
    <location>
        <begin position="6"/>
        <end position="23"/>
    </location>
</feature>
<organism evidence="2 3">
    <name type="scientific">Puccinia sorghi</name>
    <dbReference type="NCBI Taxonomy" id="27349"/>
    <lineage>
        <taxon>Eukaryota</taxon>
        <taxon>Fungi</taxon>
        <taxon>Dikarya</taxon>
        <taxon>Basidiomycota</taxon>
        <taxon>Pucciniomycotina</taxon>
        <taxon>Pucciniomycetes</taxon>
        <taxon>Pucciniales</taxon>
        <taxon>Pucciniaceae</taxon>
        <taxon>Puccinia</taxon>
    </lineage>
</organism>
<keyword evidence="1" id="KW-0472">Membrane</keyword>
<gene>
    <name evidence="2" type="ORF">VP01_526g1</name>
</gene>